<dbReference type="KEGG" id="qsa:O6P43_025486"/>
<reference evidence="1" key="1">
    <citation type="journal article" date="2023" name="Science">
        <title>Elucidation of the pathway for biosynthesis of saponin adjuvants from the soapbark tree.</title>
        <authorList>
            <person name="Reed J."/>
            <person name="Orme A."/>
            <person name="El-Demerdash A."/>
            <person name="Owen C."/>
            <person name="Martin L.B.B."/>
            <person name="Misra R.C."/>
            <person name="Kikuchi S."/>
            <person name="Rejzek M."/>
            <person name="Martin A.C."/>
            <person name="Harkess A."/>
            <person name="Leebens-Mack J."/>
            <person name="Louveau T."/>
            <person name="Stephenson M.J."/>
            <person name="Osbourn A."/>
        </authorList>
    </citation>
    <scope>NUCLEOTIDE SEQUENCE</scope>
    <source>
        <strain evidence="1">S10</strain>
    </source>
</reference>
<gene>
    <name evidence="1" type="ORF">O6P43_025486</name>
</gene>
<evidence type="ECO:0000313" key="1">
    <source>
        <dbReference type="EMBL" id="KAJ7953839.1"/>
    </source>
</evidence>
<accession>A0AAD7L910</accession>
<proteinExistence type="predicted"/>
<dbReference type="EMBL" id="JARAOO010000010">
    <property type="protein sequence ID" value="KAJ7953839.1"/>
    <property type="molecule type" value="Genomic_DNA"/>
</dbReference>
<organism evidence="1 2">
    <name type="scientific">Quillaja saponaria</name>
    <name type="common">Soap bark tree</name>
    <dbReference type="NCBI Taxonomy" id="32244"/>
    <lineage>
        <taxon>Eukaryota</taxon>
        <taxon>Viridiplantae</taxon>
        <taxon>Streptophyta</taxon>
        <taxon>Embryophyta</taxon>
        <taxon>Tracheophyta</taxon>
        <taxon>Spermatophyta</taxon>
        <taxon>Magnoliopsida</taxon>
        <taxon>eudicotyledons</taxon>
        <taxon>Gunneridae</taxon>
        <taxon>Pentapetalae</taxon>
        <taxon>rosids</taxon>
        <taxon>fabids</taxon>
        <taxon>Fabales</taxon>
        <taxon>Quillajaceae</taxon>
        <taxon>Quillaja</taxon>
    </lineage>
</organism>
<dbReference type="Proteomes" id="UP001163823">
    <property type="component" value="Chromosome 10"/>
</dbReference>
<dbReference type="AlphaFoldDB" id="A0AAD7L910"/>
<comment type="caution">
    <text evidence="1">The sequence shown here is derived from an EMBL/GenBank/DDBJ whole genome shotgun (WGS) entry which is preliminary data.</text>
</comment>
<evidence type="ECO:0000313" key="2">
    <source>
        <dbReference type="Proteomes" id="UP001163823"/>
    </source>
</evidence>
<sequence>MFNYVHNQIVQVCYLSEITTLMKMVTKQCGKQLVEVIKTSAHIWNQRNKKGPKTGTLVGAAIEQFMNYDRMHDWLVKYLYESKTVVGSNAIHNVYLHCTSR</sequence>
<name>A0AAD7L910_QUISA</name>
<keyword evidence="2" id="KW-1185">Reference proteome</keyword>
<protein>
    <submittedName>
        <fullName evidence="1">Cytochrome P450</fullName>
    </submittedName>
</protein>